<reference evidence="4 5" key="1">
    <citation type="submission" date="2024-10" db="EMBL/GenBank/DDBJ databases">
        <title>Updated reference genomes for cyclostephanoid diatoms.</title>
        <authorList>
            <person name="Roberts W.R."/>
            <person name="Alverson A.J."/>
        </authorList>
    </citation>
    <scope>NUCLEOTIDE SEQUENCE [LARGE SCALE GENOMIC DNA]</scope>
    <source>
        <strain evidence="4 5">AJA276-08</strain>
    </source>
</reference>
<dbReference type="GO" id="GO:0016829">
    <property type="term" value="F:lyase activity"/>
    <property type="evidence" value="ECO:0007669"/>
    <property type="project" value="UniProtKB-ARBA"/>
</dbReference>
<dbReference type="PANTHER" id="PTHR43780">
    <property type="entry name" value="1-AMINOCYCLOPROPANE-1-CARBOXYLATE DEAMINASE-RELATED"/>
    <property type="match status" value="1"/>
</dbReference>
<organism evidence="4 5">
    <name type="scientific">Stephanodiscus triporus</name>
    <dbReference type="NCBI Taxonomy" id="2934178"/>
    <lineage>
        <taxon>Eukaryota</taxon>
        <taxon>Sar</taxon>
        <taxon>Stramenopiles</taxon>
        <taxon>Ochrophyta</taxon>
        <taxon>Bacillariophyta</taxon>
        <taxon>Coscinodiscophyceae</taxon>
        <taxon>Thalassiosirophycidae</taxon>
        <taxon>Stephanodiscales</taxon>
        <taxon>Stephanodiscaceae</taxon>
        <taxon>Stephanodiscus</taxon>
    </lineage>
</organism>
<dbReference type="InterPro" id="IPR027278">
    <property type="entry name" value="ACCD_DCysDesulf"/>
</dbReference>
<dbReference type="Gene3D" id="3.40.50.1100">
    <property type="match status" value="3"/>
</dbReference>
<dbReference type="AlphaFoldDB" id="A0ABD3Q7F6"/>
<keyword evidence="3" id="KW-0663">Pyridoxal phosphate</keyword>
<dbReference type="InterPro" id="IPR036052">
    <property type="entry name" value="TrpB-like_PALP_sf"/>
</dbReference>
<name>A0ABD3Q7F6_9STRA</name>
<gene>
    <name evidence="4" type="ORF">ACHAW5_004232</name>
</gene>
<evidence type="ECO:0008006" key="6">
    <source>
        <dbReference type="Google" id="ProtNLM"/>
    </source>
</evidence>
<dbReference type="PANTHER" id="PTHR43780:SF2">
    <property type="entry name" value="1-AMINOCYCLOPROPANE-1-CARBOXYLATE DEAMINASE-RELATED"/>
    <property type="match status" value="1"/>
</dbReference>
<evidence type="ECO:0000313" key="4">
    <source>
        <dbReference type="EMBL" id="KAL3795952.1"/>
    </source>
</evidence>
<dbReference type="SUPFAM" id="SSF53686">
    <property type="entry name" value="Tryptophan synthase beta subunit-like PLP-dependent enzymes"/>
    <property type="match status" value="1"/>
</dbReference>
<evidence type="ECO:0000256" key="2">
    <source>
        <dbReference type="ARBA" id="ARBA00008639"/>
    </source>
</evidence>
<protein>
    <recommendedName>
        <fullName evidence="6">1-aminocyclopropane-1-carboxylate deaminase</fullName>
    </recommendedName>
</protein>
<evidence type="ECO:0000256" key="3">
    <source>
        <dbReference type="ARBA" id="ARBA00022898"/>
    </source>
</evidence>
<comment type="cofactor">
    <cofactor evidence="1">
        <name>pyridoxal 5'-phosphate</name>
        <dbReference type="ChEBI" id="CHEBI:597326"/>
    </cofactor>
</comment>
<sequence>MTYCVHGIDNPRRRTLSLGATTARARSMYYVAAFQSPRYLRERKVERMPPPPSTSGWNPHYWKTARRTGRICLAASTGWINPDTLIFHDTIDDGVDETTVGGCGNNIDEGGDTKVIYPSPSAVERLLIRDRLVYVKRDDALHLPCSNISGNKGRKFLSLNNIPALDFPDVIVSYGGPQSNAMVALAAIVSSKNVVLRSRGRNPPEEVDRLTGMDGDYSFRQLEVSGDDVLGRDKNENAYISQIVPSSSSKETIRSTTTAPVKRFVYYTKTMPRYLRKHPNGNLLRAMALGMEIRTLTHEEYNDLFGGMHGGSVLAPADLEPPVPGRSLWVPQGGACGIARPGSDALAGEIVDFWSANGRGMPLAVCVPGGTCTTALLLHRSIDGILERRRVEKRESLDIRVVVIPCVGDDEYAMRQMMSLNRRFGEKKGRGEDMPWVLKPRTDIEYGSARRRSKGYFTFGEPAKAIIQTFDEMNEHGLFLDLLYGAPALSLLLQHWTSRASDCPIAGRQVMYVHSGGLEGIASQLTRYKHKGLIDASTIQIS</sequence>
<proteinExistence type="inferred from homology"/>
<evidence type="ECO:0000313" key="5">
    <source>
        <dbReference type="Proteomes" id="UP001530315"/>
    </source>
</evidence>
<dbReference type="Proteomes" id="UP001530315">
    <property type="component" value="Unassembled WGS sequence"/>
</dbReference>
<accession>A0ABD3Q7F6</accession>
<comment type="caution">
    <text evidence="4">The sequence shown here is derived from an EMBL/GenBank/DDBJ whole genome shotgun (WGS) entry which is preliminary data.</text>
</comment>
<dbReference type="EMBL" id="JALLAZ020000406">
    <property type="protein sequence ID" value="KAL3795952.1"/>
    <property type="molecule type" value="Genomic_DNA"/>
</dbReference>
<comment type="similarity">
    <text evidence="2">Belongs to the ACC deaminase/D-cysteine desulfhydrase family.</text>
</comment>
<evidence type="ECO:0000256" key="1">
    <source>
        <dbReference type="ARBA" id="ARBA00001933"/>
    </source>
</evidence>
<keyword evidence="5" id="KW-1185">Reference proteome</keyword>